<proteinExistence type="predicted"/>
<organism evidence="2 3">
    <name type="scientific">Marihabitans asiaticum</name>
    <dbReference type="NCBI Taxonomy" id="415218"/>
    <lineage>
        <taxon>Bacteria</taxon>
        <taxon>Bacillati</taxon>
        <taxon>Actinomycetota</taxon>
        <taxon>Actinomycetes</taxon>
        <taxon>Micrococcales</taxon>
        <taxon>Intrasporangiaceae</taxon>
        <taxon>Marihabitans</taxon>
    </lineage>
</organism>
<comment type="caution">
    <text evidence="2">The sequence shown here is derived from an EMBL/GenBank/DDBJ whole genome shotgun (WGS) entry which is preliminary data.</text>
</comment>
<name>A0A560W8A8_9MICO</name>
<evidence type="ECO:0000313" key="3">
    <source>
        <dbReference type="Proteomes" id="UP000315628"/>
    </source>
</evidence>
<dbReference type="AlphaFoldDB" id="A0A560W8A8"/>
<dbReference type="Pfam" id="PF02613">
    <property type="entry name" value="Nitrate_red_del"/>
    <property type="match status" value="1"/>
</dbReference>
<gene>
    <name evidence="2" type="ORF">FB557_2388</name>
</gene>
<dbReference type="Gene3D" id="1.10.3480.10">
    <property type="entry name" value="TorD-like"/>
    <property type="match status" value="1"/>
</dbReference>
<dbReference type="OrthoDB" id="4307003at2"/>
<sequence length="258" mass="27967">MPWRRHRRTAPGLDPAAQADAWQMISLLLDYPDERLVALAPVLRESAKGVPSPVGEPLTTFVDHLERTPLAQLQSEYVDTFDVTRRCALHLTYFLHGDTRKRGAALVQLKQAYRRAGVELADEGAELPDHLCVLLEFGASADPQAAWKLLNDHRVGIELLHTALKGRGEHGSPWLPVVQALRATLPALQGDDEEALARLVAEGPPQEEVGIDTSPYALDPAFDEQLAAPMAGASCDSSGAPLRRTADLGTTITVGAPR</sequence>
<keyword evidence="1" id="KW-0534">Nitrate assimilation</keyword>
<protein>
    <submittedName>
        <fullName evidence="2">Respiratory nitrate reductase chaperone NarJ</fullName>
    </submittedName>
</protein>
<evidence type="ECO:0000313" key="2">
    <source>
        <dbReference type="EMBL" id="TWD13755.1"/>
    </source>
</evidence>
<dbReference type="SUPFAM" id="SSF89155">
    <property type="entry name" value="TorD-like"/>
    <property type="match status" value="1"/>
</dbReference>
<dbReference type="GO" id="GO:0051082">
    <property type="term" value="F:unfolded protein binding"/>
    <property type="evidence" value="ECO:0007669"/>
    <property type="project" value="InterPro"/>
</dbReference>
<dbReference type="NCBIfam" id="TIGR00684">
    <property type="entry name" value="narJ"/>
    <property type="match status" value="1"/>
</dbReference>
<dbReference type="InterPro" id="IPR003765">
    <property type="entry name" value="NO3_reductase_chaperone_NarJ"/>
</dbReference>
<dbReference type="InterPro" id="IPR020945">
    <property type="entry name" value="DMSO/NO3_reduct_chaperone"/>
</dbReference>
<dbReference type="GO" id="GO:0016530">
    <property type="term" value="F:metallochaperone activity"/>
    <property type="evidence" value="ECO:0007669"/>
    <property type="project" value="TreeGrafter"/>
</dbReference>
<keyword evidence="3" id="KW-1185">Reference proteome</keyword>
<dbReference type="EMBL" id="VIUW01000004">
    <property type="protein sequence ID" value="TWD13755.1"/>
    <property type="molecule type" value="Genomic_DNA"/>
</dbReference>
<dbReference type="InterPro" id="IPR036411">
    <property type="entry name" value="TorD-like_sf"/>
</dbReference>
<dbReference type="PANTHER" id="PTHR43680:SF2">
    <property type="entry name" value="NITRATE REDUCTASE MOLYBDENUM COFACTOR ASSEMBLY CHAPERONE NARJ"/>
    <property type="match status" value="1"/>
</dbReference>
<dbReference type="Proteomes" id="UP000315628">
    <property type="component" value="Unassembled WGS sequence"/>
</dbReference>
<dbReference type="RefSeq" id="WP_144857818.1">
    <property type="nucleotide sequence ID" value="NZ_BAAAYT010000002.1"/>
</dbReference>
<evidence type="ECO:0000256" key="1">
    <source>
        <dbReference type="ARBA" id="ARBA00023063"/>
    </source>
</evidence>
<dbReference type="PANTHER" id="PTHR43680">
    <property type="entry name" value="NITRATE REDUCTASE MOLYBDENUM COFACTOR ASSEMBLY CHAPERONE"/>
    <property type="match status" value="1"/>
</dbReference>
<dbReference type="GO" id="GO:0051131">
    <property type="term" value="P:chaperone-mediated protein complex assembly"/>
    <property type="evidence" value="ECO:0007669"/>
    <property type="project" value="InterPro"/>
</dbReference>
<dbReference type="GO" id="GO:0042128">
    <property type="term" value="P:nitrate assimilation"/>
    <property type="evidence" value="ECO:0007669"/>
    <property type="project" value="UniProtKB-KW"/>
</dbReference>
<accession>A0A560W8A8</accession>
<reference evidence="2 3" key="1">
    <citation type="submission" date="2019-06" db="EMBL/GenBank/DDBJ databases">
        <title>Sequencing the genomes of 1000 actinobacteria strains.</title>
        <authorList>
            <person name="Klenk H.-P."/>
        </authorList>
    </citation>
    <scope>NUCLEOTIDE SEQUENCE [LARGE SCALE GENOMIC DNA]</scope>
    <source>
        <strain evidence="2 3">DSM 18935</strain>
    </source>
</reference>